<sequence>MIGEPSTPPSFDGFNAERALAAPLLQVDAVRAVQLDQTGEAWFRIDLPAGQAYELFTTNRSEGFDPVLALFNQHGDQLAYNDDIDGASSRIVYWPDESVTLFVWLGSVSPSPAGASCQLHLRAVALPPADAFEPDDTRDQAQPIALGEVQHRRFTHSGDVDWVRFEAQAGQIYLFRTFDLGEGVDTVLELYDGRGRKLADNDDTSEGVASAIVYASDVTETLYLKVSLHAPRLLDSTYRLTATIFAPAPPDAYEPNNGFAAAHPIMAGETQQHTISDEQDSDWLALTTRAGYAYRVTLQADQFGVDIGLKLIDPAGAVLAFPKCVNEITCEVTYVADDDTTVFLVIQPLRLFINNTGYLVRVEEVLAIAPDAYEPDNEVGAAHPIAVGETQQRTLRSTYEADFVRVRVRAGEAYLLRATSMRDELALSLQLLNSEGVSLVADSLIETDDGIQLRYLANADATLYLRITASRAPLIGAPYQLSLDTSPLPQPDPYEPDNDDQSARPIAAGETQQRNFLGYGDEDWLRLDLQAGQTYLIETFDLAEGVDTRIVLFNEHMSTLVANDNSNSDGYASRIEFRPPRSATYYLCISNLGHTYSGERYRVRLSVR</sequence>
<name>A0A178MAV7_9CHLR</name>
<keyword evidence="2" id="KW-1185">Reference proteome</keyword>
<accession>A0A178MAV7</accession>
<reference evidence="1 2" key="1">
    <citation type="submission" date="2016-04" db="EMBL/GenBank/DDBJ databases">
        <title>Chloroflexus islandicus sp. nov., a thermophilic filamentous anoxygenic phototrophic bacterium from geyser Strokkur (Iceland).</title>
        <authorList>
            <person name="Gaisin V.A."/>
            <person name="Kalashnikov A.M."/>
            <person name="Sukhacheva M.V."/>
            <person name="Grouzdev D.S."/>
            <person name="Ivanov T.M."/>
            <person name="Kuznetsov B."/>
            <person name="Gorlenko V.M."/>
        </authorList>
    </citation>
    <scope>NUCLEOTIDE SEQUENCE [LARGE SCALE GENOMIC DNA]</scope>
    <source>
        <strain evidence="2">isl-2</strain>
    </source>
</reference>
<dbReference type="PANTHER" id="PTHR33794:SF1">
    <property type="entry name" value="BACILLOLYSIN"/>
    <property type="match status" value="1"/>
</dbReference>
<dbReference type="EMBL" id="LWQS01000056">
    <property type="protein sequence ID" value="OAN45317.1"/>
    <property type="molecule type" value="Genomic_DNA"/>
</dbReference>
<proteinExistence type="predicted"/>
<dbReference type="Proteomes" id="UP000078287">
    <property type="component" value="Unassembled WGS sequence"/>
</dbReference>
<dbReference type="Gene3D" id="2.60.120.380">
    <property type="match status" value="5"/>
</dbReference>
<dbReference type="AlphaFoldDB" id="A0A178MAV7"/>
<evidence type="ECO:0000313" key="1">
    <source>
        <dbReference type="EMBL" id="OAN45317.1"/>
    </source>
</evidence>
<comment type="caution">
    <text evidence="1">The sequence shown here is derived from an EMBL/GenBank/DDBJ whole genome shotgun (WGS) entry which is preliminary data.</text>
</comment>
<organism evidence="1 2">
    <name type="scientific">Chloroflexus islandicus</name>
    <dbReference type="NCBI Taxonomy" id="1707952"/>
    <lineage>
        <taxon>Bacteria</taxon>
        <taxon>Bacillati</taxon>
        <taxon>Chloroflexota</taxon>
        <taxon>Chloroflexia</taxon>
        <taxon>Chloroflexales</taxon>
        <taxon>Chloroflexineae</taxon>
        <taxon>Chloroflexaceae</taxon>
        <taxon>Chloroflexus</taxon>
    </lineage>
</organism>
<evidence type="ECO:0008006" key="3">
    <source>
        <dbReference type="Google" id="ProtNLM"/>
    </source>
</evidence>
<dbReference type="PANTHER" id="PTHR33794">
    <property type="entry name" value="BACILLOLYSIN"/>
    <property type="match status" value="1"/>
</dbReference>
<dbReference type="InterPro" id="IPR050728">
    <property type="entry name" value="Zinc_Metalloprotease_M4"/>
</dbReference>
<protein>
    <recommendedName>
        <fullName evidence="3">Peptidase C-terminal archaeal/bacterial domain-containing protein</fullName>
    </recommendedName>
</protein>
<gene>
    <name evidence="1" type="ORF">A6A03_15015</name>
</gene>
<dbReference type="STRING" id="1707952.A6A03_15015"/>
<evidence type="ECO:0000313" key="2">
    <source>
        <dbReference type="Proteomes" id="UP000078287"/>
    </source>
</evidence>